<feature type="transmembrane region" description="Helical" evidence="1">
    <location>
        <begin position="239"/>
        <end position="259"/>
    </location>
</feature>
<dbReference type="STRING" id="106634.TVD_02830"/>
<evidence type="ECO:0000256" key="1">
    <source>
        <dbReference type="SAM" id="Phobius"/>
    </source>
</evidence>
<dbReference type="KEGG" id="tvr:TVD_02830"/>
<feature type="transmembrane region" description="Helical" evidence="1">
    <location>
        <begin position="178"/>
        <end position="198"/>
    </location>
</feature>
<feature type="transmembrane region" description="Helical" evidence="1">
    <location>
        <begin position="218"/>
        <end position="233"/>
    </location>
</feature>
<dbReference type="RefSeq" id="WP_047250762.1">
    <property type="nucleotide sequence ID" value="NZ_CP011367.1"/>
</dbReference>
<name>A0A0G3G4C7_9GAMM</name>
<keyword evidence="1" id="KW-0812">Transmembrane</keyword>
<feature type="transmembrane region" description="Helical" evidence="1">
    <location>
        <begin position="336"/>
        <end position="359"/>
    </location>
</feature>
<organism evidence="2 3">
    <name type="scientific">Thioalkalivibrio versutus</name>
    <dbReference type="NCBI Taxonomy" id="106634"/>
    <lineage>
        <taxon>Bacteria</taxon>
        <taxon>Pseudomonadati</taxon>
        <taxon>Pseudomonadota</taxon>
        <taxon>Gammaproteobacteria</taxon>
        <taxon>Chromatiales</taxon>
        <taxon>Ectothiorhodospiraceae</taxon>
        <taxon>Thioalkalivibrio</taxon>
    </lineage>
</organism>
<keyword evidence="3" id="KW-1185">Reference proteome</keyword>
<feature type="transmembrane region" description="Helical" evidence="1">
    <location>
        <begin position="94"/>
        <end position="112"/>
    </location>
</feature>
<dbReference type="AlphaFoldDB" id="A0A0G3G4C7"/>
<feature type="transmembrane region" description="Helical" evidence="1">
    <location>
        <begin position="148"/>
        <end position="166"/>
    </location>
</feature>
<dbReference type="Proteomes" id="UP000064201">
    <property type="component" value="Chromosome"/>
</dbReference>
<feature type="transmembrane region" description="Helical" evidence="1">
    <location>
        <begin position="118"/>
        <end position="136"/>
    </location>
</feature>
<feature type="transmembrane region" description="Helical" evidence="1">
    <location>
        <begin position="303"/>
        <end position="324"/>
    </location>
</feature>
<reference evidence="2 3" key="1">
    <citation type="submission" date="2015-04" db="EMBL/GenBank/DDBJ databases">
        <title>Complete Sequence for the Genome of the Thioalkalivibrio versutus D301.</title>
        <authorList>
            <person name="Mu T."/>
            <person name="Zhou J."/>
            <person name="Xu X."/>
        </authorList>
    </citation>
    <scope>NUCLEOTIDE SEQUENCE [LARGE SCALE GENOMIC DNA]</scope>
    <source>
        <strain evidence="2 3">D301</strain>
    </source>
</reference>
<sequence>MKLNIEEPGPYRFALSHLGFRPFFLLAGLYAVLVVGLWTWLYQFDMAALPTAAFGGPFAWHGHTLIFGYAMAVVAGFLLTAVRNWTGVQTTQGPALLVLAGLWLGGRVAALFGDPGLVAMALFDLGFTLWLLAALARPVWQTRQWAQLAVIGKIALLGASNGLFYLGAFDLLDGGQRLGLYSGVYLVLSLILMMGRRVIPFFIERGLDGAFTPVNRDWLDRLALVLLLAFWLVEVFLPWAPVAAGLAAGLAVAHGMRWAGWHTPALWRKPLLWVLMMAYGWIVVGFALRAVAEFTPLNPMAALHAFTYGGIGMMTLGMMTRVALGHTGRNVFDPPRVLGLLFGLLAIGALVRVAGPLLWPALTASWMSASQLLWIAAFAGFLWVYAPMLVKPRVDGRYG</sequence>
<feature type="transmembrane region" description="Helical" evidence="1">
    <location>
        <begin position="371"/>
        <end position="390"/>
    </location>
</feature>
<dbReference type="PATRIC" id="fig|106634.4.peg.573"/>
<gene>
    <name evidence="2" type="ORF">TVD_02830</name>
</gene>
<keyword evidence="1" id="KW-1133">Transmembrane helix</keyword>
<dbReference type="EMBL" id="CP011367">
    <property type="protein sequence ID" value="AKJ94372.1"/>
    <property type="molecule type" value="Genomic_DNA"/>
</dbReference>
<evidence type="ECO:0000313" key="2">
    <source>
        <dbReference type="EMBL" id="AKJ94372.1"/>
    </source>
</evidence>
<keyword evidence="1" id="KW-0472">Membrane</keyword>
<accession>A0A0G3G4C7</accession>
<dbReference type="OrthoDB" id="9770040at2"/>
<proteinExistence type="predicted"/>
<feature type="transmembrane region" description="Helical" evidence="1">
    <location>
        <begin position="271"/>
        <end position="291"/>
    </location>
</feature>
<feature type="transmembrane region" description="Helical" evidence="1">
    <location>
        <begin position="60"/>
        <end position="82"/>
    </location>
</feature>
<evidence type="ECO:0008006" key="4">
    <source>
        <dbReference type="Google" id="ProtNLM"/>
    </source>
</evidence>
<dbReference type="InterPro" id="IPR010266">
    <property type="entry name" value="NnrS"/>
</dbReference>
<evidence type="ECO:0000313" key="3">
    <source>
        <dbReference type="Proteomes" id="UP000064201"/>
    </source>
</evidence>
<feature type="transmembrane region" description="Helical" evidence="1">
    <location>
        <begin position="20"/>
        <end position="40"/>
    </location>
</feature>
<dbReference type="Pfam" id="PF05940">
    <property type="entry name" value="NnrS"/>
    <property type="match status" value="1"/>
</dbReference>
<protein>
    <recommendedName>
        <fullName evidence="4">NnrS family protein</fullName>
    </recommendedName>
</protein>